<sequence>MLPDGLHPQAATMVRRQRRVQRLLPDQSVRGLRWLTRLGAWLRDAPSVGTVHDRAIAGPDGEISIRIYRPEGETPFPTIVYFHGGGFVSGDLESHDALCRYLTRESECVVVSVDYRLAPEHPFPGAVEDAIAATEWVADHTDSLGGTGQLAVVGDSAGGNLATVTTLAARDRGGPEIDYQALIYPGVGTREDQESVREHADLVLSRADLEWFRDCYYGSEITLQNPYADPTRACDLSGLPPATVITAGFDPLRDGGRAYAEQLQAAGVAVRHVEYEDMIHGFVSMTDQIDRSTEAIADVAEGLRTALLAE</sequence>
<keyword evidence="2 4" id="KW-0378">Hydrolase</keyword>
<dbReference type="SUPFAM" id="SSF53474">
    <property type="entry name" value="alpha/beta-Hydrolases"/>
    <property type="match status" value="1"/>
</dbReference>
<dbReference type="InterPro" id="IPR050300">
    <property type="entry name" value="GDXG_lipolytic_enzyme"/>
</dbReference>
<dbReference type="Pfam" id="PF07859">
    <property type="entry name" value="Abhydrolase_3"/>
    <property type="match status" value="1"/>
</dbReference>
<dbReference type="Proteomes" id="UP000296706">
    <property type="component" value="Chromosome"/>
</dbReference>
<dbReference type="AlphaFoldDB" id="A0A4D6HA12"/>
<dbReference type="InterPro" id="IPR002168">
    <property type="entry name" value="Lipase_GDXG_HIS_AS"/>
</dbReference>
<dbReference type="GO" id="GO:0016787">
    <property type="term" value="F:hydrolase activity"/>
    <property type="evidence" value="ECO:0007669"/>
    <property type="project" value="UniProtKB-KW"/>
</dbReference>
<dbReference type="OrthoDB" id="33195at2157"/>
<evidence type="ECO:0000313" key="5">
    <source>
        <dbReference type="Proteomes" id="UP000296706"/>
    </source>
</evidence>
<name>A0A4D6HA12_9EURY</name>
<proteinExistence type="inferred from homology"/>
<dbReference type="Gene3D" id="3.40.50.1820">
    <property type="entry name" value="alpha/beta hydrolase"/>
    <property type="match status" value="1"/>
</dbReference>
<dbReference type="KEGG" id="hsn:DV733_05060"/>
<dbReference type="PANTHER" id="PTHR48081:SF8">
    <property type="entry name" value="ALPHA_BETA HYDROLASE FOLD-3 DOMAIN-CONTAINING PROTEIN-RELATED"/>
    <property type="match status" value="1"/>
</dbReference>
<evidence type="ECO:0000256" key="2">
    <source>
        <dbReference type="ARBA" id="ARBA00022801"/>
    </source>
</evidence>
<evidence type="ECO:0000259" key="3">
    <source>
        <dbReference type="Pfam" id="PF07859"/>
    </source>
</evidence>
<reference evidence="4 5" key="1">
    <citation type="journal article" date="2019" name="Nat. Commun.">
        <title>A new type of DNA phosphorothioation-based antiviral system in archaea.</title>
        <authorList>
            <person name="Xiong L."/>
            <person name="Liu S."/>
            <person name="Chen S."/>
            <person name="Xiao Y."/>
            <person name="Zhu B."/>
            <person name="Gao Y."/>
            <person name="Zhang Y."/>
            <person name="Chen B."/>
            <person name="Luo J."/>
            <person name="Deng Z."/>
            <person name="Chen X."/>
            <person name="Wang L."/>
            <person name="Chen S."/>
        </authorList>
    </citation>
    <scope>NUCLEOTIDE SEQUENCE [LARGE SCALE GENOMIC DNA]</scope>
    <source>
        <strain evidence="4 5">CBA1105</strain>
    </source>
</reference>
<evidence type="ECO:0000313" key="4">
    <source>
        <dbReference type="EMBL" id="QCC50650.1"/>
    </source>
</evidence>
<gene>
    <name evidence="4" type="ORF">DV733_05060</name>
</gene>
<keyword evidence="5" id="KW-1185">Reference proteome</keyword>
<dbReference type="InterPro" id="IPR029058">
    <property type="entry name" value="AB_hydrolase_fold"/>
</dbReference>
<dbReference type="PANTHER" id="PTHR48081">
    <property type="entry name" value="AB HYDROLASE SUPERFAMILY PROTEIN C4A8.06C"/>
    <property type="match status" value="1"/>
</dbReference>
<dbReference type="EMBL" id="CP031310">
    <property type="protein sequence ID" value="QCC50650.1"/>
    <property type="molecule type" value="Genomic_DNA"/>
</dbReference>
<protein>
    <submittedName>
        <fullName evidence="4">Alpha/beta hydrolase</fullName>
    </submittedName>
</protein>
<dbReference type="STRING" id="1457250.GCA_000755225_03319"/>
<organism evidence="4 5">
    <name type="scientific">Halapricum salinum</name>
    <dbReference type="NCBI Taxonomy" id="1457250"/>
    <lineage>
        <taxon>Archaea</taxon>
        <taxon>Methanobacteriati</taxon>
        <taxon>Methanobacteriota</taxon>
        <taxon>Stenosarchaea group</taxon>
        <taxon>Halobacteria</taxon>
        <taxon>Halobacteriales</taxon>
        <taxon>Haloarculaceae</taxon>
        <taxon>Halapricum</taxon>
    </lineage>
</organism>
<dbReference type="InterPro" id="IPR013094">
    <property type="entry name" value="AB_hydrolase_3"/>
</dbReference>
<comment type="similarity">
    <text evidence="1">Belongs to the 'GDXG' lipolytic enzyme family.</text>
</comment>
<feature type="domain" description="Alpha/beta hydrolase fold-3" evidence="3">
    <location>
        <begin position="79"/>
        <end position="283"/>
    </location>
</feature>
<evidence type="ECO:0000256" key="1">
    <source>
        <dbReference type="ARBA" id="ARBA00010515"/>
    </source>
</evidence>
<accession>A0A4D6HA12</accession>
<dbReference type="PROSITE" id="PS01173">
    <property type="entry name" value="LIPASE_GDXG_HIS"/>
    <property type="match status" value="1"/>
</dbReference>
<dbReference type="FunFam" id="3.40.50.1820:FF:000089">
    <property type="entry name" value="Alpha/beta hydrolase"/>
    <property type="match status" value="1"/>
</dbReference>